<reference evidence="3 4" key="1">
    <citation type="submission" date="2022-09" db="EMBL/GenBank/DDBJ databases">
        <authorList>
            <person name="Palmer J.M."/>
        </authorList>
    </citation>
    <scope>NUCLEOTIDE SEQUENCE [LARGE SCALE GENOMIC DNA]</scope>
    <source>
        <strain evidence="3 4">DSM 7382</strain>
    </source>
</reference>
<dbReference type="EMBL" id="JASBNA010000077">
    <property type="protein sequence ID" value="KAK7678134.1"/>
    <property type="molecule type" value="Genomic_DNA"/>
</dbReference>
<dbReference type="AlphaFoldDB" id="A0AAW0FF90"/>
<accession>A0AAW0FF90</accession>
<comment type="caution">
    <text evidence="3">The sequence shown here is derived from an EMBL/GenBank/DDBJ whole genome shotgun (WGS) entry which is preliminary data.</text>
</comment>
<evidence type="ECO:0000256" key="1">
    <source>
        <dbReference type="SAM" id="MobiDB-lite"/>
    </source>
</evidence>
<keyword evidence="4" id="KW-1185">Reference proteome</keyword>
<feature type="compositionally biased region" description="Polar residues" evidence="1">
    <location>
        <begin position="229"/>
        <end position="245"/>
    </location>
</feature>
<evidence type="ECO:0000313" key="3">
    <source>
        <dbReference type="EMBL" id="KAK7678134.1"/>
    </source>
</evidence>
<gene>
    <name evidence="3" type="ORF">QCA50_018927</name>
</gene>
<dbReference type="PANTHER" id="PTHR36223">
    <property type="entry name" value="BETA-LACTAMASE-TYPE TRANSPEPTIDASE FOLD DOMAIN CONTAINING PROTEIN"/>
    <property type="match status" value="1"/>
</dbReference>
<dbReference type="PANTHER" id="PTHR36223:SF1">
    <property type="entry name" value="TRANSCRIPTION ELONGATION FACTOR EAF N-TERMINAL DOMAIN-CONTAINING PROTEIN"/>
    <property type="match status" value="1"/>
</dbReference>
<organism evidence="3 4">
    <name type="scientific">Cerrena zonata</name>
    <dbReference type="NCBI Taxonomy" id="2478898"/>
    <lineage>
        <taxon>Eukaryota</taxon>
        <taxon>Fungi</taxon>
        <taxon>Dikarya</taxon>
        <taxon>Basidiomycota</taxon>
        <taxon>Agaricomycotina</taxon>
        <taxon>Agaricomycetes</taxon>
        <taxon>Polyporales</taxon>
        <taxon>Cerrenaceae</taxon>
        <taxon>Cerrena</taxon>
    </lineage>
</organism>
<evidence type="ECO:0000259" key="2">
    <source>
        <dbReference type="Pfam" id="PF25534"/>
    </source>
</evidence>
<feature type="region of interest" description="Disordered" evidence="1">
    <location>
        <begin position="215"/>
        <end position="259"/>
    </location>
</feature>
<sequence length="290" mass="32151">MKFEQYEVQILSDGIPIPEYQIESDPESKTTACFIPSCSGKIFEIHWTSSLPDHTSVRTTIDGRLMGGGTHTKPLNKKFKKGFRYKPDQILPFAFSDLVLRDDDTLEISDASILENLGTIQVSVKRVSYHGHRPRTGTRKVPNSIGSIHEKSKKLGGHCVSFGKAVKNKHTLISICTPYPGEPCWATFIFKYRPKDLLQAQGIIDLPLATEVRSSLSETGRPTLKRSRSASAEVQGSSGQPLSGSHRTKRPKAEPQDHDDVIDLTMVAEEPPMLLDPTLRGSIIDLTLDD</sequence>
<name>A0AAW0FF90_9APHY</name>
<dbReference type="Pfam" id="PF25534">
    <property type="entry name" value="DUF7918"/>
    <property type="match status" value="1"/>
</dbReference>
<proteinExistence type="predicted"/>
<feature type="domain" description="DUF7918" evidence="2">
    <location>
        <begin position="7"/>
        <end position="204"/>
    </location>
</feature>
<dbReference type="InterPro" id="IPR057678">
    <property type="entry name" value="DUF7918"/>
</dbReference>
<dbReference type="Proteomes" id="UP001385951">
    <property type="component" value="Unassembled WGS sequence"/>
</dbReference>
<evidence type="ECO:0000313" key="4">
    <source>
        <dbReference type="Proteomes" id="UP001385951"/>
    </source>
</evidence>
<protein>
    <recommendedName>
        <fullName evidence="2">DUF7918 domain-containing protein</fullName>
    </recommendedName>
</protein>